<dbReference type="Pfam" id="PF00036">
    <property type="entry name" value="EF-hand_1"/>
    <property type="match status" value="1"/>
</dbReference>
<keyword evidence="4" id="KW-1185">Reference proteome</keyword>
<dbReference type="EMBL" id="JACXVP010000010">
    <property type="protein sequence ID" value="KAG5582798.1"/>
    <property type="molecule type" value="Genomic_DNA"/>
</dbReference>
<reference evidence="3 4" key="1">
    <citation type="submission" date="2020-09" db="EMBL/GenBank/DDBJ databases">
        <title>De no assembly of potato wild relative species, Solanum commersonii.</title>
        <authorList>
            <person name="Cho K."/>
        </authorList>
    </citation>
    <scope>NUCLEOTIDE SEQUENCE [LARGE SCALE GENOMIC DNA]</scope>
    <source>
        <strain evidence="3">LZ3.2</strain>
        <tissue evidence="3">Leaf</tissue>
    </source>
</reference>
<name>A0A9J5X6D0_SOLCO</name>
<dbReference type="InterPro" id="IPR011992">
    <property type="entry name" value="EF-hand-dom_pair"/>
</dbReference>
<keyword evidence="1" id="KW-0106">Calcium</keyword>
<dbReference type="GO" id="GO:0005509">
    <property type="term" value="F:calcium ion binding"/>
    <property type="evidence" value="ECO:0007669"/>
    <property type="project" value="InterPro"/>
</dbReference>
<evidence type="ECO:0000313" key="4">
    <source>
        <dbReference type="Proteomes" id="UP000824120"/>
    </source>
</evidence>
<proteinExistence type="predicted"/>
<dbReference type="Proteomes" id="UP000824120">
    <property type="component" value="Chromosome 10"/>
</dbReference>
<dbReference type="PROSITE" id="PS00018">
    <property type="entry name" value="EF_HAND_1"/>
    <property type="match status" value="1"/>
</dbReference>
<comment type="caution">
    <text evidence="3">The sequence shown here is derived from an EMBL/GenBank/DDBJ whole genome shotgun (WGS) entry which is preliminary data.</text>
</comment>
<dbReference type="AlphaFoldDB" id="A0A9J5X6D0"/>
<sequence>MSNEEVEDLKEMFSKIDTDNDGIVSVEELKSGLQKVNSQLADSQNQDAYRSWRISREKLPGKGGTRKVKQMEKNYGVLGNDYIEPDELRDALMEDGSDDCTTVANDIFQEAMMKTRTDWRKASRHYSRGRNQTQCMILSSPWTIALAFCVEGIEIDNEISAMIVLYSIPQSCKI</sequence>
<accession>A0A9J5X6D0</accession>
<evidence type="ECO:0000313" key="3">
    <source>
        <dbReference type="EMBL" id="KAG5582798.1"/>
    </source>
</evidence>
<dbReference type="InterPro" id="IPR018247">
    <property type="entry name" value="EF_Hand_1_Ca_BS"/>
</dbReference>
<dbReference type="InterPro" id="IPR002048">
    <property type="entry name" value="EF_hand_dom"/>
</dbReference>
<organism evidence="3 4">
    <name type="scientific">Solanum commersonii</name>
    <name type="common">Commerson's wild potato</name>
    <name type="synonym">Commerson's nightshade</name>
    <dbReference type="NCBI Taxonomy" id="4109"/>
    <lineage>
        <taxon>Eukaryota</taxon>
        <taxon>Viridiplantae</taxon>
        <taxon>Streptophyta</taxon>
        <taxon>Embryophyta</taxon>
        <taxon>Tracheophyta</taxon>
        <taxon>Spermatophyta</taxon>
        <taxon>Magnoliopsida</taxon>
        <taxon>eudicotyledons</taxon>
        <taxon>Gunneridae</taxon>
        <taxon>Pentapetalae</taxon>
        <taxon>asterids</taxon>
        <taxon>lamiids</taxon>
        <taxon>Solanales</taxon>
        <taxon>Solanaceae</taxon>
        <taxon>Solanoideae</taxon>
        <taxon>Solaneae</taxon>
        <taxon>Solanum</taxon>
    </lineage>
</organism>
<evidence type="ECO:0000259" key="2">
    <source>
        <dbReference type="PROSITE" id="PS50222"/>
    </source>
</evidence>
<dbReference type="SUPFAM" id="SSF47473">
    <property type="entry name" value="EF-hand"/>
    <property type="match status" value="1"/>
</dbReference>
<protein>
    <recommendedName>
        <fullName evidence="2">EF-hand domain-containing protein</fullName>
    </recommendedName>
</protein>
<dbReference type="OrthoDB" id="26525at2759"/>
<feature type="domain" description="EF-hand" evidence="2">
    <location>
        <begin position="4"/>
        <end position="39"/>
    </location>
</feature>
<evidence type="ECO:0000256" key="1">
    <source>
        <dbReference type="ARBA" id="ARBA00022837"/>
    </source>
</evidence>
<dbReference type="Gene3D" id="1.10.238.10">
    <property type="entry name" value="EF-hand"/>
    <property type="match status" value="1"/>
</dbReference>
<dbReference type="SMART" id="SM00054">
    <property type="entry name" value="EFh"/>
    <property type="match status" value="1"/>
</dbReference>
<dbReference type="PROSITE" id="PS50222">
    <property type="entry name" value="EF_HAND_2"/>
    <property type="match status" value="1"/>
</dbReference>
<gene>
    <name evidence="3" type="ORF">H5410_053425</name>
</gene>